<protein>
    <recommendedName>
        <fullName evidence="3">Lincosamide nucleotidyltransferase A/C/D/E</fullName>
    </recommendedName>
</protein>
<dbReference type="SUPFAM" id="SSF81301">
    <property type="entry name" value="Nucleotidyltransferase"/>
    <property type="match status" value="1"/>
</dbReference>
<evidence type="ECO:0008006" key="3">
    <source>
        <dbReference type="Google" id="ProtNLM"/>
    </source>
</evidence>
<dbReference type="RefSeq" id="WP_190290688.1">
    <property type="nucleotide sequence ID" value="NZ_JABFCZ010000006.1"/>
</dbReference>
<gene>
    <name evidence="1" type="ORF">HK439_07085</name>
</gene>
<dbReference type="Pfam" id="PF10706">
    <property type="entry name" value="Aminoglyc_resit"/>
    <property type="match status" value="1"/>
</dbReference>
<dbReference type="EMBL" id="JABFCZ010000006">
    <property type="protein sequence ID" value="MBD1546021.1"/>
    <property type="molecule type" value="Genomic_DNA"/>
</dbReference>
<dbReference type="Proteomes" id="UP000598467">
    <property type="component" value="Unassembled WGS sequence"/>
</dbReference>
<name>A0A926S526_9HYPH</name>
<dbReference type="InterPro" id="IPR019646">
    <property type="entry name" value="Aminoglyc_AdlTrfase"/>
</dbReference>
<dbReference type="InterPro" id="IPR043519">
    <property type="entry name" value="NT_sf"/>
</dbReference>
<organism evidence="1 2">
    <name type="scientific">Roseibium aggregatum</name>
    <dbReference type="NCBI Taxonomy" id="187304"/>
    <lineage>
        <taxon>Bacteria</taxon>
        <taxon>Pseudomonadati</taxon>
        <taxon>Pseudomonadota</taxon>
        <taxon>Alphaproteobacteria</taxon>
        <taxon>Hyphomicrobiales</taxon>
        <taxon>Stappiaceae</taxon>
        <taxon>Roseibium</taxon>
    </lineage>
</organism>
<comment type="caution">
    <text evidence="1">The sequence shown here is derived from an EMBL/GenBank/DDBJ whole genome shotgun (WGS) entry which is preliminary data.</text>
</comment>
<evidence type="ECO:0000313" key="1">
    <source>
        <dbReference type="EMBL" id="MBD1546021.1"/>
    </source>
</evidence>
<dbReference type="Gene3D" id="3.30.460.40">
    <property type="match status" value="1"/>
</dbReference>
<proteinExistence type="predicted"/>
<sequence>MSNTVPDPETQLAMIGEISAAFSAEGIEHWLFGGWGLDFLAGKITRPHDDIDFFIWDGDFDKALTVLSPLGYEFRPEASAEFINESGFVRKDGYYVELARLVRTPDGSIATPGRYLDWPWPTRSFEGPPLSFRGITVPGWDAYGHWHIKMGFSRHGSKDPLREQDISDIEILKSLTGDLSGLPEFN</sequence>
<evidence type="ECO:0000313" key="2">
    <source>
        <dbReference type="Proteomes" id="UP000598467"/>
    </source>
</evidence>
<reference evidence="1" key="1">
    <citation type="submission" date="2020-05" db="EMBL/GenBank/DDBJ databases">
        <title>Identification of trans-AT polyketide cluster in two marine bacteria, producers of a novel glutaramide-containing polyketide sesbanimide D and analogs.</title>
        <authorList>
            <person name="Kacar D."/>
            <person name="Rodriguez P."/>
            <person name="Canedo L."/>
            <person name="Gonzalez E."/>
            <person name="Galan B."/>
            <person name="De La Calle F."/>
            <person name="Garcia J.L."/>
        </authorList>
    </citation>
    <scope>NUCLEOTIDE SEQUENCE</scope>
    <source>
        <strain evidence="1">PHM038</strain>
    </source>
</reference>
<accession>A0A926S526</accession>
<dbReference type="AlphaFoldDB" id="A0A926S526"/>